<dbReference type="RefSeq" id="WP_168721727.1">
    <property type="nucleotide sequence ID" value="NZ_JAAXPN010000002.1"/>
</dbReference>
<dbReference type="Gene3D" id="1.10.287.130">
    <property type="match status" value="1"/>
</dbReference>
<dbReference type="Pfam" id="PF00512">
    <property type="entry name" value="HisKA"/>
    <property type="match status" value="1"/>
</dbReference>
<comment type="subcellular location">
    <subcellularLocation>
        <location evidence="2">Membrane</location>
    </subcellularLocation>
</comment>
<keyword evidence="11" id="KW-1185">Reference proteome</keyword>
<accession>A0A7X6S2V7</accession>
<dbReference type="EC" id="2.7.13.3" evidence="3"/>
<dbReference type="SUPFAM" id="SSF55874">
    <property type="entry name" value="ATPase domain of HSP90 chaperone/DNA topoisomerase II/histidine kinase"/>
    <property type="match status" value="1"/>
</dbReference>
<dbReference type="GO" id="GO:0000155">
    <property type="term" value="F:phosphorelay sensor kinase activity"/>
    <property type="evidence" value="ECO:0007669"/>
    <property type="project" value="InterPro"/>
</dbReference>
<evidence type="ECO:0000256" key="1">
    <source>
        <dbReference type="ARBA" id="ARBA00000085"/>
    </source>
</evidence>
<keyword evidence="6 10" id="KW-0418">Kinase</keyword>
<dbReference type="AlphaFoldDB" id="A0A7X6S2V7"/>
<dbReference type="PROSITE" id="PS50109">
    <property type="entry name" value="HIS_KIN"/>
    <property type="match status" value="1"/>
</dbReference>
<evidence type="ECO:0000313" key="11">
    <source>
        <dbReference type="Proteomes" id="UP000549765"/>
    </source>
</evidence>
<evidence type="ECO:0000256" key="3">
    <source>
        <dbReference type="ARBA" id="ARBA00012438"/>
    </source>
</evidence>
<dbReference type="Gene3D" id="3.30.565.10">
    <property type="entry name" value="Histidine kinase-like ATPase, C-terminal domain"/>
    <property type="match status" value="1"/>
</dbReference>
<comment type="caution">
    <text evidence="10">The sequence shown here is derived from an EMBL/GenBank/DDBJ whole genome shotgun (WGS) entry which is preliminary data.</text>
</comment>
<dbReference type="GO" id="GO:0004721">
    <property type="term" value="F:phosphoprotein phosphatase activity"/>
    <property type="evidence" value="ECO:0007669"/>
    <property type="project" value="TreeGrafter"/>
</dbReference>
<feature type="transmembrane region" description="Helical" evidence="8">
    <location>
        <begin position="14"/>
        <end position="36"/>
    </location>
</feature>
<dbReference type="InterPro" id="IPR036890">
    <property type="entry name" value="HATPase_C_sf"/>
</dbReference>
<evidence type="ECO:0000259" key="9">
    <source>
        <dbReference type="PROSITE" id="PS50109"/>
    </source>
</evidence>
<name>A0A7X6S2V7_9LACO</name>
<evidence type="ECO:0000256" key="7">
    <source>
        <dbReference type="ARBA" id="ARBA00023012"/>
    </source>
</evidence>
<dbReference type="InterPro" id="IPR003661">
    <property type="entry name" value="HisK_dim/P_dom"/>
</dbReference>
<evidence type="ECO:0000256" key="8">
    <source>
        <dbReference type="SAM" id="Phobius"/>
    </source>
</evidence>
<sequence>MSELVNNKQRLRMFISEAVIFSMIFAVLGMIVLLTFRQMLYRTADNDLRSAAYNLRTEHILPNPANFKTLSLLFNDQGNIVNFNALGDRSTPLAKIRMDKDGVNEIHNIRLNGSVYFRSVLVKLPSPVTDGLQTATYALLMENITSERQSVSSFAKVLFIAFLAFTTLTIFASWKLSQRYMRPVLKAWQQQQDFVNSAAHELKTPLTIIQNKLELLLTKPNAQIKDQYDGVIMALSEIRRLNSLSADMLTLAKAHSNMAVINREPVELSEFINQVIEPYSEIAELDSKQFTTNLMATGIVLIDRQRIHQLLVILLDNALKYTESGQAISLDTMIKNKQLIIMVNDTGRGISDQAKKHVFDRFYREDKSGSRATGGTGLGLTIAQWIVDIHKGKITVEDFKPQGTTFKVVLPIK</sequence>
<proteinExistence type="predicted"/>
<dbReference type="SMART" id="SM00387">
    <property type="entry name" value="HATPase_c"/>
    <property type="match status" value="1"/>
</dbReference>
<evidence type="ECO:0000256" key="5">
    <source>
        <dbReference type="ARBA" id="ARBA00022679"/>
    </source>
</evidence>
<dbReference type="InterPro" id="IPR003594">
    <property type="entry name" value="HATPase_dom"/>
</dbReference>
<keyword evidence="8" id="KW-0472">Membrane</keyword>
<evidence type="ECO:0000256" key="6">
    <source>
        <dbReference type="ARBA" id="ARBA00022777"/>
    </source>
</evidence>
<dbReference type="CDD" id="cd00082">
    <property type="entry name" value="HisKA"/>
    <property type="match status" value="1"/>
</dbReference>
<keyword evidence="7" id="KW-0902">Two-component regulatory system</keyword>
<comment type="catalytic activity">
    <reaction evidence="1">
        <text>ATP + protein L-histidine = ADP + protein N-phospho-L-histidine.</text>
        <dbReference type="EC" id="2.7.13.3"/>
    </reaction>
</comment>
<dbReference type="GO" id="GO:0005886">
    <property type="term" value="C:plasma membrane"/>
    <property type="evidence" value="ECO:0007669"/>
    <property type="project" value="TreeGrafter"/>
</dbReference>
<feature type="domain" description="Histidine kinase" evidence="9">
    <location>
        <begin position="197"/>
        <end position="413"/>
    </location>
</feature>
<dbReference type="InterPro" id="IPR005467">
    <property type="entry name" value="His_kinase_dom"/>
</dbReference>
<dbReference type="InterPro" id="IPR050351">
    <property type="entry name" value="BphY/WalK/GraS-like"/>
</dbReference>
<dbReference type="EMBL" id="JAAXPN010000002">
    <property type="protein sequence ID" value="NKZ23928.1"/>
    <property type="molecule type" value="Genomic_DNA"/>
</dbReference>
<dbReference type="Proteomes" id="UP000549765">
    <property type="component" value="Unassembled WGS sequence"/>
</dbReference>
<gene>
    <name evidence="10" type="ORF">HF964_03770</name>
</gene>
<evidence type="ECO:0000256" key="2">
    <source>
        <dbReference type="ARBA" id="ARBA00004370"/>
    </source>
</evidence>
<keyword evidence="8" id="KW-1133">Transmembrane helix</keyword>
<dbReference type="SUPFAM" id="SSF47384">
    <property type="entry name" value="Homodimeric domain of signal transducing histidine kinase"/>
    <property type="match status" value="1"/>
</dbReference>
<keyword evidence="4" id="KW-0597">Phosphoprotein</keyword>
<dbReference type="FunFam" id="3.30.565.10:FF:000006">
    <property type="entry name" value="Sensor histidine kinase WalK"/>
    <property type="match status" value="1"/>
</dbReference>
<dbReference type="GO" id="GO:0016036">
    <property type="term" value="P:cellular response to phosphate starvation"/>
    <property type="evidence" value="ECO:0007669"/>
    <property type="project" value="TreeGrafter"/>
</dbReference>
<dbReference type="InterPro" id="IPR036097">
    <property type="entry name" value="HisK_dim/P_sf"/>
</dbReference>
<keyword evidence="5" id="KW-0808">Transferase</keyword>
<keyword evidence="8" id="KW-0812">Transmembrane</keyword>
<dbReference type="PANTHER" id="PTHR45453">
    <property type="entry name" value="PHOSPHATE REGULON SENSOR PROTEIN PHOR"/>
    <property type="match status" value="1"/>
</dbReference>
<dbReference type="SMART" id="SM00388">
    <property type="entry name" value="HisKA"/>
    <property type="match status" value="1"/>
</dbReference>
<protein>
    <recommendedName>
        <fullName evidence="3">histidine kinase</fullName>
        <ecNumber evidence="3">2.7.13.3</ecNumber>
    </recommendedName>
</protein>
<reference evidence="10 11" key="1">
    <citation type="submission" date="2020-04" db="EMBL/GenBank/DDBJ databases">
        <title>MicrobeNet Type strains.</title>
        <authorList>
            <person name="Nicholson A.C."/>
        </authorList>
    </citation>
    <scope>NUCLEOTIDE SEQUENCE [LARGE SCALE GENOMIC DNA]</scope>
    <source>
        <strain evidence="10 11">CCUG 61472</strain>
    </source>
</reference>
<feature type="transmembrane region" description="Helical" evidence="8">
    <location>
        <begin position="154"/>
        <end position="174"/>
    </location>
</feature>
<dbReference type="Pfam" id="PF02518">
    <property type="entry name" value="HATPase_c"/>
    <property type="match status" value="1"/>
</dbReference>
<dbReference type="PRINTS" id="PR00344">
    <property type="entry name" value="BCTRLSENSOR"/>
</dbReference>
<evidence type="ECO:0000313" key="10">
    <source>
        <dbReference type="EMBL" id="NKZ23928.1"/>
    </source>
</evidence>
<evidence type="ECO:0000256" key="4">
    <source>
        <dbReference type="ARBA" id="ARBA00022553"/>
    </source>
</evidence>
<dbReference type="PANTHER" id="PTHR45453:SF1">
    <property type="entry name" value="PHOSPHATE REGULON SENSOR PROTEIN PHOR"/>
    <property type="match status" value="1"/>
</dbReference>
<organism evidence="10 11">
    <name type="scientific">Periweissella fabalis</name>
    <dbReference type="NCBI Taxonomy" id="1070421"/>
    <lineage>
        <taxon>Bacteria</taxon>
        <taxon>Bacillati</taxon>
        <taxon>Bacillota</taxon>
        <taxon>Bacilli</taxon>
        <taxon>Lactobacillales</taxon>
        <taxon>Lactobacillaceae</taxon>
        <taxon>Periweissella</taxon>
    </lineage>
</organism>
<dbReference type="InterPro" id="IPR004358">
    <property type="entry name" value="Sig_transdc_His_kin-like_C"/>
</dbReference>